<dbReference type="OrthoDB" id="10037309at2759"/>
<dbReference type="PROSITE" id="PS50089">
    <property type="entry name" value="ZF_RING_2"/>
    <property type="match status" value="1"/>
</dbReference>
<dbReference type="GO" id="GO:0006511">
    <property type="term" value="P:ubiquitin-dependent protein catabolic process"/>
    <property type="evidence" value="ECO:0007669"/>
    <property type="project" value="TreeGrafter"/>
</dbReference>
<accession>A0A913XUF2</accession>
<dbReference type="Pfam" id="PF09379">
    <property type="entry name" value="FERM_N"/>
    <property type="match status" value="1"/>
</dbReference>
<sequence length="465" mass="53881">MKFTVLESSGRSHEFVFTREKLGQEVLDRVCDELGIKEKNYFGLKYHVNDTSVWLNLRNPVLTQLRPHLTGKHHRLRLEVKFFVDPQELQQEETRRHFYFCLKSQISEGKFNFTWERAVRLCALMAQTEYGDYSHKNKRYPEFQSPWPRELMDEEVAKAHEGLRGTPTTTARDIFLSEMAKEDLYDAETFKAKAGGQKVVVAVGSTGLKVFERKSHGQLKQTITFENIAKMNLSEDRLILVMKRAFEESRYNFIHFFLPNSEGAKAMHKAVLEHQLFFYSSKVRKSVVDHYLLSMPCWALPAKWFTKIPAKELYHLDVKLTRRQSYDHHYGKISKSTENIVKHDWLPLCAKCHVKESNTLFCPCGHILLCSDCAEGESFCQLCNEPVTGTQKVFYSMDTEDNDWTCQICMDDTVNTAFCPCGHVYCCESCASNLTHCPLCKTFATYVQRVHVAFPQEDEESESVC</sequence>
<dbReference type="Gene3D" id="3.30.40.10">
    <property type="entry name" value="Zinc/RING finger domain, C3HC4 (zinc finger)"/>
    <property type="match status" value="2"/>
</dbReference>
<dbReference type="Gene3D" id="3.10.20.90">
    <property type="entry name" value="Phosphatidylinositol 3-kinase Catalytic Subunit, Chain A, domain 1"/>
    <property type="match status" value="1"/>
</dbReference>
<dbReference type="SUPFAM" id="SSF57850">
    <property type="entry name" value="RING/U-box"/>
    <property type="match status" value="1"/>
</dbReference>
<keyword evidence="7" id="KW-1185">Reference proteome</keyword>
<dbReference type="InterPro" id="IPR001841">
    <property type="entry name" value="Znf_RING"/>
</dbReference>
<dbReference type="GO" id="GO:0008270">
    <property type="term" value="F:zinc ion binding"/>
    <property type="evidence" value="ECO:0007669"/>
    <property type="project" value="UniProtKB-KW"/>
</dbReference>
<dbReference type="InterPro" id="IPR019748">
    <property type="entry name" value="FERM_central"/>
</dbReference>
<dbReference type="KEGG" id="epa:110247808"/>
<dbReference type="EnsemblMetazoa" id="XM_021054277.2">
    <property type="protein sequence ID" value="XP_020909936.1"/>
    <property type="gene ID" value="LOC110247808"/>
</dbReference>
<dbReference type="SMART" id="SM00295">
    <property type="entry name" value="B41"/>
    <property type="match status" value="1"/>
</dbReference>
<dbReference type="InterPro" id="IPR018979">
    <property type="entry name" value="FERM_N"/>
</dbReference>
<dbReference type="Pfam" id="PF00373">
    <property type="entry name" value="FERM_M"/>
    <property type="match status" value="1"/>
</dbReference>
<dbReference type="Gene3D" id="1.20.80.10">
    <property type="match status" value="1"/>
</dbReference>
<dbReference type="PANTHER" id="PTHR23280:SF13">
    <property type="entry name" value="E3 UBIQUITIN-PROTEIN LIGASE MYLIP"/>
    <property type="match status" value="1"/>
</dbReference>
<dbReference type="InterPro" id="IPR013083">
    <property type="entry name" value="Znf_RING/FYVE/PHD"/>
</dbReference>
<dbReference type="RefSeq" id="XP_020909936.1">
    <property type="nucleotide sequence ID" value="XM_021054277.2"/>
</dbReference>
<dbReference type="AlphaFoldDB" id="A0A913XUF2"/>
<feature type="domain" description="FERM" evidence="4">
    <location>
        <begin position="1"/>
        <end position="282"/>
    </location>
</feature>
<dbReference type="SMART" id="SM00184">
    <property type="entry name" value="RING"/>
    <property type="match status" value="2"/>
</dbReference>
<dbReference type="PROSITE" id="PS50057">
    <property type="entry name" value="FERM_3"/>
    <property type="match status" value="1"/>
</dbReference>
<evidence type="ECO:0000313" key="6">
    <source>
        <dbReference type="EnsemblMetazoa" id="XP_020909936.1"/>
    </source>
</evidence>
<dbReference type="PANTHER" id="PTHR23280">
    <property type="entry name" value="4.1 G PROTEIN"/>
    <property type="match status" value="1"/>
</dbReference>
<dbReference type="InterPro" id="IPR014352">
    <property type="entry name" value="FERM/acyl-CoA-bd_prot_sf"/>
</dbReference>
<keyword evidence="2" id="KW-0862">Zinc</keyword>
<dbReference type="GeneID" id="110247808"/>
<dbReference type="InterPro" id="IPR029071">
    <property type="entry name" value="Ubiquitin-like_domsf"/>
</dbReference>
<evidence type="ECO:0000313" key="7">
    <source>
        <dbReference type="Proteomes" id="UP000887567"/>
    </source>
</evidence>
<dbReference type="Proteomes" id="UP000887567">
    <property type="component" value="Unplaced"/>
</dbReference>
<proteinExistence type="predicted"/>
<protein>
    <submittedName>
        <fullName evidence="6">Uncharacterized protein</fullName>
    </submittedName>
</protein>
<dbReference type="GO" id="GO:0004842">
    <property type="term" value="F:ubiquitin-protein transferase activity"/>
    <property type="evidence" value="ECO:0007669"/>
    <property type="project" value="TreeGrafter"/>
</dbReference>
<dbReference type="InterPro" id="IPR018980">
    <property type="entry name" value="FERM_PH-like_C"/>
</dbReference>
<feature type="domain" description="RING-type" evidence="5">
    <location>
        <begin position="406"/>
        <end position="441"/>
    </location>
</feature>
<dbReference type="OMA" id="CWALPAK"/>
<evidence type="ECO:0000259" key="5">
    <source>
        <dbReference type="PROSITE" id="PS50089"/>
    </source>
</evidence>
<dbReference type="SUPFAM" id="SSF50729">
    <property type="entry name" value="PH domain-like"/>
    <property type="match status" value="1"/>
</dbReference>
<dbReference type="Gene3D" id="2.30.29.30">
    <property type="entry name" value="Pleckstrin-homology domain (PH domain)/Phosphotyrosine-binding domain (PTB)"/>
    <property type="match status" value="1"/>
</dbReference>
<keyword evidence="1 3" id="KW-0863">Zinc-finger</keyword>
<name>A0A913XUF2_EXADI</name>
<dbReference type="InterPro" id="IPR035963">
    <property type="entry name" value="FERM_2"/>
</dbReference>
<dbReference type="CDD" id="cd14473">
    <property type="entry name" value="FERM_B-lobe"/>
    <property type="match status" value="1"/>
</dbReference>
<dbReference type="Pfam" id="PF13920">
    <property type="entry name" value="zf-C3HC4_3"/>
    <property type="match status" value="2"/>
</dbReference>
<dbReference type="InterPro" id="IPR011993">
    <property type="entry name" value="PH-like_dom_sf"/>
</dbReference>
<keyword evidence="1 3" id="KW-0479">Metal-binding</keyword>
<evidence type="ECO:0000256" key="1">
    <source>
        <dbReference type="ARBA" id="ARBA00022771"/>
    </source>
</evidence>
<evidence type="ECO:0000256" key="2">
    <source>
        <dbReference type="ARBA" id="ARBA00022833"/>
    </source>
</evidence>
<dbReference type="InterPro" id="IPR019749">
    <property type="entry name" value="Band_41_domain"/>
</dbReference>
<dbReference type="InterPro" id="IPR000299">
    <property type="entry name" value="FERM_domain"/>
</dbReference>
<dbReference type="SMART" id="SM01196">
    <property type="entry name" value="FERM_C"/>
    <property type="match status" value="1"/>
</dbReference>
<dbReference type="SUPFAM" id="SSF54236">
    <property type="entry name" value="Ubiquitin-like"/>
    <property type="match status" value="1"/>
</dbReference>
<dbReference type="Pfam" id="PF09380">
    <property type="entry name" value="FERM_C"/>
    <property type="match status" value="1"/>
</dbReference>
<evidence type="ECO:0000256" key="3">
    <source>
        <dbReference type="PROSITE-ProRule" id="PRU00175"/>
    </source>
</evidence>
<reference evidence="6" key="1">
    <citation type="submission" date="2022-11" db="UniProtKB">
        <authorList>
            <consortium name="EnsemblMetazoa"/>
        </authorList>
    </citation>
    <scope>IDENTIFICATION</scope>
</reference>
<organism evidence="6 7">
    <name type="scientific">Exaiptasia diaphana</name>
    <name type="common">Tropical sea anemone</name>
    <name type="synonym">Aiptasia pulchella</name>
    <dbReference type="NCBI Taxonomy" id="2652724"/>
    <lineage>
        <taxon>Eukaryota</taxon>
        <taxon>Metazoa</taxon>
        <taxon>Cnidaria</taxon>
        <taxon>Anthozoa</taxon>
        <taxon>Hexacorallia</taxon>
        <taxon>Actiniaria</taxon>
        <taxon>Aiptasiidae</taxon>
        <taxon>Exaiptasia</taxon>
    </lineage>
</organism>
<dbReference type="SUPFAM" id="SSF47031">
    <property type="entry name" value="Second domain of FERM"/>
    <property type="match status" value="1"/>
</dbReference>
<evidence type="ECO:0000259" key="4">
    <source>
        <dbReference type="PROSITE" id="PS50057"/>
    </source>
</evidence>